<dbReference type="InterPro" id="IPR036691">
    <property type="entry name" value="Endo/exonu/phosph_ase_sf"/>
</dbReference>
<dbReference type="InterPro" id="IPR026960">
    <property type="entry name" value="RVT-Znf"/>
</dbReference>
<dbReference type="Pfam" id="PF03372">
    <property type="entry name" value="Exo_endo_phos"/>
    <property type="match status" value="1"/>
</dbReference>
<dbReference type="PANTHER" id="PTHR31635">
    <property type="entry name" value="REVERSE TRANSCRIPTASE DOMAIN-CONTAINING PROTEIN-RELATED"/>
    <property type="match status" value="1"/>
</dbReference>
<keyword evidence="3" id="KW-1185">Reference proteome</keyword>
<reference evidence="2 3" key="1">
    <citation type="submission" date="2020-12" db="EMBL/GenBank/DDBJ databases">
        <title>Metabolic potential, ecology and presence of endohyphal bacteria is reflected in genomic diversity of Mucoromycotina.</title>
        <authorList>
            <person name="Muszewska A."/>
            <person name="Okrasinska A."/>
            <person name="Steczkiewicz K."/>
            <person name="Drgas O."/>
            <person name="Orlowska M."/>
            <person name="Perlinska-Lenart U."/>
            <person name="Aleksandrzak-Piekarczyk T."/>
            <person name="Szatraj K."/>
            <person name="Zielenkiewicz U."/>
            <person name="Pilsyk S."/>
            <person name="Malc E."/>
            <person name="Mieczkowski P."/>
            <person name="Kruszewska J.S."/>
            <person name="Biernat P."/>
            <person name="Pawlowska J."/>
        </authorList>
    </citation>
    <scope>NUCLEOTIDE SEQUENCE [LARGE SCALE GENOMIC DNA]</scope>
    <source>
        <strain evidence="2 3">CBS 142.35</strain>
    </source>
</reference>
<dbReference type="SUPFAM" id="SSF56672">
    <property type="entry name" value="DNA/RNA polymerases"/>
    <property type="match status" value="1"/>
</dbReference>
<dbReference type="PROSITE" id="PS50878">
    <property type="entry name" value="RT_POL"/>
    <property type="match status" value="1"/>
</dbReference>
<gene>
    <name evidence="2" type="ORF">INT45_003250</name>
</gene>
<dbReference type="SUPFAM" id="SSF56219">
    <property type="entry name" value="DNase I-like"/>
    <property type="match status" value="1"/>
</dbReference>
<proteinExistence type="predicted"/>
<dbReference type="AlphaFoldDB" id="A0A8H7VLI5"/>
<dbReference type="InterPro" id="IPR043502">
    <property type="entry name" value="DNA/RNA_pol_sf"/>
</dbReference>
<protein>
    <recommendedName>
        <fullName evidence="1">Reverse transcriptase domain-containing protein</fullName>
    </recommendedName>
</protein>
<evidence type="ECO:0000259" key="1">
    <source>
        <dbReference type="PROSITE" id="PS50878"/>
    </source>
</evidence>
<dbReference type="InterPro" id="IPR005135">
    <property type="entry name" value="Endo/exonuclease/phosphatase"/>
</dbReference>
<accession>A0A8H7VLI5</accession>
<sequence length="1263" mass="145397">MTINIPTPYIPIASLNCRSLKKTNSKKHQTFPHQIRSLSSKILALQETHTYNYFLQHSFDLALKAKSSTWTQHCGLISFDADLKIHPVWSSLDGRILHAKIFHHQDLFTPINVYVIYAPACRQQRPEFYNTLSALLPQQQQLQRSIILGDFNYNIHHTGPRTPNTGSWVRWVETDWHDPFQFEPLVFAQNTFFGHQGKSKIDFILVSGDLLPDTAYLQVNFVSLQTDHHAVSIGLRLFEPPSGLGVWRMNPYLARNSSFVHDFKEFLEAGIHRLPADQSAAYQWDFLKSCIKSFTQSYCRKQGAKKKQHMKSLHRSHKIFQQSLQQHQQHQADNNLNNDLHDDEFIHNTQQHIANVEQQIDEHLDHEGNILALRAGIRYREKGERSNKYFYNCLKTRQQRQIITSLRQSNGTLVRSTDGLLQRASEFYQQLYTADPVQFQDITNILAYVPTDVKLGEADRDQLTNEILDDELETCLKKLPFHSSPGIDGIPYAILKTIFDISAYRTLFLQVLNDALKFGQYPSTWQRSIVTLLPKKGDLTDLKNWRPISLACADGKLFTKILANRFLSPCQQLINHYQTGFLRQRFIADNGLAARLTMDIAQKYNIPGIALLIDQQKAYDRVHPLYLCIMVLFCFGFPTNLIDHLCSLFFNTTLCINVNGHISTPCNQERGLCQGDPLSPLLFNLALEPLLQAILASNSIQGFSFNSPRRVIPNVPDVITPKLKVLVYADDVLIFLSNPSELSVLLELLNLYGRASNAQLNKDKTVTLSLSGKRQLSWIAALNRASINVWNDEHNTNPVMYLGYPLTHNKTQLNTFLNSTKEKIQQVQILSQRSLSIQGRGMVANSLLLSKIWHSIRILPVTKTYLTQIRSIVYQFVTKKVFPPVSSFSTCSRPKKEGGVAILDPMVQHSALQLRWILPLIDHADDNHSFLLDIFRHCLKLFSGTKSAIYPILFSGCRSTPLTSFGCFFNFFRTIDTLDISIDWSQVNHSHIMDFSLSTIVVSQDRLPSNDFTRLLQKWKQVKIKDGYYLQYPEGRLQEQPIGFRSRHRHLITDFFRHRDQGHFSIRPEFISLTSRTGTAEIPSDTSDIINSTLSDGLPIINLTTTWSRFWRSSFIHRSHTIWWRALHNKILCRDRLHRIIPQFCQSPLCIFCDQLDTQDHFLWVCQIKQQVWQSIANLFLQQPEQLTYEHIKSLSTAPLLLKQGLHLDFATLIATTILSIWDGNWGCVLRQENFWPPRIAAIATLRLRKIECENRNNHTHNS</sequence>
<dbReference type="Pfam" id="PF00078">
    <property type="entry name" value="RVT_1"/>
    <property type="match status" value="1"/>
</dbReference>
<dbReference type="GO" id="GO:0003824">
    <property type="term" value="F:catalytic activity"/>
    <property type="evidence" value="ECO:0007669"/>
    <property type="project" value="InterPro"/>
</dbReference>
<evidence type="ECO:0000313" key="2">
    <source>
        <dbReference type="EMBL" id="KAG2225050.1"/>
    </source>
</evidence>
<dbReference type="InterPro" id="IPR000477">
    <property type="entry name" value="RT_dom"/>
</dbReference>
<dbReference type="Pfam" id="PF13966">
    <property type="entry name" value="zf-RVT"/>
    <property type="match status" value="1"/>
</dbReference>
<dbReference type="Gene3D" id="3.60.10.10">
    <property type="entry name" value="Endonuclease/exonuclease/phosphatase"/>
    <property type="match status" value="1"/>
</dbReference>
<dbReference type="PANTHER" id="PTHR31635:SF196">
    <property type="entry name" value="REVERSE TRANSCRIPTASE DOMAIN-CONTAINING PROTEIN-RELATED"/>
    <property type="match status" value="1"/>
</dbReference>
<organism evidence="2 3">
    <name type="scientific">Circinella minor</name>
    <dbReference type="NCBI Taxonomy" id="1195481"/>
    <lineage>
        <taxon>Eukaryota</taxon>
        <taxon>Fungi</taxon>
        <taxon>Fungi incertae sedis</taxon>
        <taxon>Mucoromycota</taxon>
        <taxon>Mucoromycotina</taxon>
        <taxon>Mucoromycetes</taxon>
        <taxon>Mucorales</taxon>
        <taxon>Lichtheimiaceae</taxon>
        <taxon>Circinella</taxon>
    </lineage>
</organism>
<feature type="domain" description="Reverse transcriptase" evidence="1">
    <location>
        <begin position="514"/>
        <end position="806"/>
    </location>
</feature>
<dbReference type="EMBL" id="JAEPRB010000033">
    <property type="protein sequence ID" value="KAG2225050.1"/>
    <property type="molecule type" value="Genomic_DNA"/>
</dbReference>
<name>A0A8H7VLI5_9FUNG</name>
<dbReference type="OrthoDB" id="2265525at2759"/>
<comment type="caution">
    <text evidence="2">The sequence shown here is derived from an EMBL/GenBank/DDBJ whole genome shotgun (WGS) entry which is preliminary data.</text>
</comment>
<dbReference type="CDD" id="cd01650">
    <property type="entry name" value="RT_nLTR_like"/>
    <property type="match status" value="1"/>
</dbReference>
<evidence type="ECO:0000313" key="3">
    <source>
        <dbReference type="Proteomes" id="UP000646827"/>
    </source>
</evidence>
<dbReference type="Proteomes" id="UP000646827">
    <property type="component" value="Unassembled WGS sequence"/>
</dbReference>